<dbReference type="PANTHER" id="PTHR45023:SF4">
    <property type="entry name" value="GLYCINE-RICH PROTEIN-RELATED"/>
    <property type="match status" value="1"/>
</dbReference>
<feature type="compositionally biased region" description="Basic and acidic residues" evidence="1">
    <location>
        <begin position="37"/>
        <end position="49"/>
    </location>
</feature>
<feature type="region of interest" description="Disordered" evidence="1">
    <location>
        <begin position="185"/>
        <end position="233"/>
    </location>
</feature>
<accession>A0ABD1BQE9</accession>
<feature type="region of interest" description="Disordered" evidence="1">
    <location>
        <begin position="1"/>
        <end position="52"/>
    </location>
</feature>
<dbReference type="EMBL" id="JBANAX010000182">
    <property type="protein sequence ID" value="KAL1219437.1"/>
    <property type="molecule type" value="Genomic_DNA"/>
</dbReference>
<feature type="compositionally biased region" description="Polar residues" evidence="1">
    <location>
        <begin position="193"/>
        <end position="202"/>
    </location>
</feature>
<name>A0ABD1BQE9_CARAN</name>
<dbReference type="PROSITE" id="PS50090">
    <property type="entry name" value="MYB_LIKE"/>
    <property type="match status" value="1"/>
</dbReference>
<dbReference type="Pfam" id="PF13837">
    <property type="entry name" value="Myb_DNA-bind_4"/>
    <property type="match status" value="1"/>
</dbReference>
<protein>
    <submittedName>
        <fullName evidence="3">Glutathione S-transferase T3</fullName>
    </submittedName>
</protein>
<feature type="domain" description="Myb-like" evidence="2">
    <location>
        <begin position="46"/>
        <end position="117"/>
    </location>
</feature>
<comment type="caution">
    <text evidence="3">The sequence shown here is derived from an EMBL/GenBank/DDBJ whole genome shotgun (WGS) entry which is preliminary data.</text>
</comment>
<dbReference type="Gene3D" id="1.10.10.60">
    <property type="entry name" value="Homeodomain-like"/>
    <property type="match status" value="1"/>
</dbReference>
<feature type="compositionally biased region" description="Polar residues" evidence="1">
    <location>
        <begin position="1"/>
        <end position="36"/>
    </location>
</feature>
<dbReference type="InterPro" id="IPR044822">
    <property type="entry name" value="Myb_DNA-bind_4"/>
</dbReference>
<dbReference type="AlphaFoldDB" id="A0ABD1BQE9"/>
<evidence type="ECO:0000313" key="4">
    <source>
        <dbReference type="Proteomes" id="UP001558713"/>
    </source>
</evidence>
<reference evidence="3 4" key="1">
    <citation type="submission" date="2024-04" db="EMBL/GenBank/DDBJ databases">
        <title>Genome assembly C_amara_ONT_v2.</title>
        <authorList>
            <person name="Yant L."/>
            <person name="Moore C."/>
            <person name="Slenker M."/>
        </authorList>
    </citation>
    <scope>NUCLEOTIDE SEQUENCE [LARGE SCALE GENOMIC DNA]</scope>
    <source>
        <tissue evidence="3">Leaf</tissue>
    </source>
</reference>
<evidence type="ECO:0000313" key="3">
    <source>
        <dbReference type="EMBL" id="KAL1219437.1"/>
    </source>
</evidence>
<gene>
    <name evidence="3" type="ORF">V5N11_015478</name>
</gene>
<sequence length="288" mass="32561">MDLLSSQHEPTNLETLPSFSPPIQINSSQVPHYSTQHSEEQNLDENSREGRRRWTAPEDIALISAWLNTSKYPIVGNEQKAAAFWERIAGYYAASPAVAGKPKRGPSQCKQRWKKINESVNKFVGCYNQASSRRSSGQSEDDVLQMANELYFNDHQVKFGLQHAWLELRNDQKWSASKGNERFKRTKVDEGSAYSSSLNTTSHVEEEASRRPPGVKASKGKAKKSGTSEESEGSSLLKFERMWEIKEKDTAAREILSKQRLLYSLIAKIELSEPKLNLKNKLIAEMLG</sequence>
<dbReference type="PANTHER" id="PTHR45023">
    <property type="match status" value="1"/>
</dbReference>
<dbReference type="InterPro" id="IPR001005">
    <property type="entry name" value="SANT/Myb"/>
</dbReference>
<evidence type="ECO:0000259" key="2">
    <source>
        <dbReference type="PROSITE" id="PS50090"/>
    </source>
</evidence>
<keyword evidence="4" id="KW-1185">Reference proteome</keyword>
<organism evidence="3 4">
    <name type="scientific">Cardamine amara subsp. amara</name>
    <dbReference type="NCBI Taxonomy" id="228776"/>
    <lineage>
        <taxon>Eukaryota</taxon>
        <taxon>Viridiplantae</taxon>
        <taxon>Streptophyta</taxon>
        <taxon>Embryophyta</taxon>
        <taxon>Tracheophyta</taxon>
        <taxon>Spermatophyta</taxon>
        <taxon>Magnoliopsida</taxon>
        <taxon>eudicotyledons</taxon>
        <taxon>Gunneridae</taxon>
        <taxon>Pentapetalae</taxon>
        <taxon>rosids</taxon>
        <taxon>malvids</taxon>
        <taxon>Brassicales</taxon>
        <taxon>Brassicaceae</taxon>
        <taxon>Cardamineae</taxon>
        <taxon>Cardamine</taxon>
    </lineage>
</organism>
<proteinExistence type="predicted"/>
<evidence type="ECO:0000256" key="1">
    <source>
        <dbReference type="SAM" id="MobiDB-lite"/>
    </source>
</evidence>
<dbReference type="Proteomes" id="UP001558713">
    <property type="component" value="Unassembled WGS sequence"/>
</dbReference>